<proteinExistence type="predicted"/>
<reference evidence="2" key="1">
    <citation type="submission" date="2022-03" db="EMBL/GenBank/DDBJ databases">
        <authorList>
            <person name="Lindestad O."/>
        </authorList>
    </citation>
    <scope>NUCLEOTIDE SEQUENCE</scope>
</reference>
<keyword evidence="3" id="KW-1185">Reference proteome</keyword>
<dbReference type="Proteomes" id="UP000838756">
    <property type="component" value="Unassembled WGS sequence"/>
</dbReference>
<dbReference type="OrthoDB" id="407509at2759"/>
<comment type="caution">
    <text evidence="2">The sequence shown here is derived from an EMBL/GenBank/DDBJ whole genome shotgun (WGS) entry which is preliminary data.</text>
</comment>
<evidence type="ECO:0000256" key="1">
    <source>
        <dbReference type="SAM" id="MobiDB-lite"/>
    </source>
</evidence>
<accession>A0A8S4SLB3</accession>
<name>A0A8S4SLB3_9NEOP</name>
<feature type="region of interest" description="Disordered" evidence="1">
    <location>
        <begin position="21"/>
        <end position="44"/>
    </location>
</feature>
<dbReference type="AlphaFoldDB" id="A0A8S4SLB3"/>
<feature type="compositionally biased region" description="Polar residues" evidence="1">
    <location>
        <begin position="22"/>
        <end position="32"/>
    </location>
</feature>
<sequence length="103" mass="11992">MERAMLGVYLRDQIRNEEIRRTTSAIDSSASSKARKTDRRLGPKELAWRPQRQTDVVVTVDRLHQASRWEPLESGRPGLWIWELSISRGDQCVHWSPQYTSIS</sequence>
<gene>
    <name evidence="2" type="primary">jg8186</name>
    <name evidence="2" type="ORF">PAEG_LOCUS26574</name>
</gene>
<organism evidence="2 3">
    <name type="scientific">Pararge aegeria aegeria</name>
    <dbReference type="NCBI Taxonomy" id="348720"/>
    <lineage>
        <taxon>Eukaryota</taxon>
        <taxon>Metazoa</taxon>
        <taxon>Ecdysozoa</taxon>
        <taxon>Arthropoda</taxon>
        <taxon>Hexapoda</taxon>
        <taxon>Insecta</taxon>
        <taxon>Pterygota</taxon>
        <taxon>Neoptera</taxon>
        <taxon>Endopterygota</taxon>
        <taxon>Lepidoptera</taxon>
        <taxon>Glossata</taxon>
        <taxon>Ditrysia</taxon>
        <taxon>Papilionoidea</taxon>
        <taxon>Nymphalidae</taxon>
        <taxon>Satyrinae</taxon>
        <taxon>Satyrini</taxon>
        <taxon>Parargina</taxon>
        <taxon>Pararge</taxon>
    </lineage>
</organism>
<evidence type="ECO:0000313" key="3">
    <source>
        <dbReference type="Proteomes" id="UP000838756"/>
    </source>
</evidence>
<evidence type="ECO:0000313" key="2">
    <source>
        <dbReference type="EMBL" id="CAH2268179.1"/>
    </source>
</evidence>
<protein>
    <submittedName>
        <fullName evidence="2">Jg8186 protein</fullName>
    </submittedName>
</protein>
<dbReference type="EMBL" id="CAKXAJ010026420">
    <property type="protein sequence ID" value="CAH2268179.1"/>
    <property type="molecule type" value="Genomic_DNA"/>
</dbReference>